<dbReference type="PROSITE" id="PS51831">
    <property type="entry name" value="HD"/>
    <property type="match status" value="1"/>
</dbReference>
<feature type="transmembrane region" description="Helical" evidence="1">
    <location>
        <begin position="60"/>
        <end position="80"/>
    </location>
</feature>
<organism evidence="5 6">
    <name type="scientific">Massilimicrobiota timonensis</name>
    <dbReference type="NCBI Taxonomy" id="1776392"/>
    <lineage>
        <taxon>Bacteria</taxon>
        <taxon>Bacillati</taxon>
        <taxon>Bacillota</taxon>
        <taxon>Erysipelotrichia</taxon>
        <taxon>Erysipelotrichales</taxon>
        <taxon>Erysipelotrichaceae</taxon>
        <taxon>Massilimicrobiota</taxon>
    </lineage>
</organism>
<dbReference type="CDD" id="cd01949">
    <property type="entry name" value="GGDEF"/>
    <property type="match status" value="1"/>
</dbReference>
<dbReference type="InterPro" id="IPR029787">
    <property type="entry name" value="Nucleotide_cyclase"/>
</dbReference>
<dbReference type="SUPFAM" id="SSF55781">
    <property type="entry name" value="GAF domain-like"/>
    <property type="match status" value="1"/>
</dbReference>
<dbReference type="CDD" id="cd00077">
    <property type="entry name" value="HDc"/>
    <property type="match status" value="1"/>
</dbReference>
<dbReference type="SUPFAM" id="SSF109604">
    <property type="entry name" value="HD-domain/PDEase-like"/>
    <property type="match status" value="1"/>
</dbReference>
<evidence type="ECO:0000259" key="3">
    <source>
        <dbReference type="PROSITE" id="PS51831"/>
    </source>
</evidence>
<dbReference type="PROSITE" id="PS50887">
    <property type="entry name" value="GGDEF"/>
    <property type="match status" value="1"/>
</dbReference>
<keyword evidence="1" id="KW-0812">Transmembrane</keyword>
<keyword evidence="6" id="KW-1185">Reference proteome</keyword>
<dbReference type="SUPFAM" id="SSF55073">
    <property type="entry name" value="Nucleotide cyclase"/>
    <property type="match status" value="1"/>
</dbReference>
<dbReference type="EMBL" id="NFLJ01000016">
    <property type="protein sequence ID" value="OUQ34484.1"/>
    <property type="molecule type" value="Genomic_DNA"/>
</dbReference>
<proteinExistence type="predicted"/>
<dbReference type="OrthoDB" id="9804747at2"/>
<protein>
    <recommendedName>
        <fullName evidence="7">Diguanylate cyclase</fullName>
    </recommendedName>
</protein>
<dbReference type="InterPro" id="IPR006674">
    <property type="entry name" value="HD_domain"/>
</dbReference>
<comment type="caution">
    <text evidence="5">The sequence shown here is derived from an EMBL/GenBank/DDBJ whole genome shotgun (WGS) entry which is preliminary data.</text>
</comment>
<sequence>MSYASFSIFALVCYIYLFLALLASQKNRLIFSFLILLVDMILWTGGSFAMRMCFGPSTSFWFDVSLIGLIFMPYVFYNFISEFIGKKDEKIRRFWLYISIILNVLNYTTHVFLEAPEMIMLHNDVVFIYHFTWHIYIVIGICIICALQIVYNVYCCVKNGDRMLYQFTPILAGISILLLGHGLIMLDIFKGIPLDILSGIINALLLFYALYKKHLFNLKLLVSKRNCYAISAIITILLFSNYLVPLRNFIVQHFSYYLDPMILVFIIFMFVFVCIQTLLKRFIDQIFIKEEKQQADYLKSFSDHVRNTLSVYEIAQDICEIITETLGVHRVYVCMQEGNHQDYHIIYGNASLERQNFTFQVDNPIVEELKEKKDCLLYDDFKRSLNYRSMWENEKQLLEHLQIECIVPLIEDELIGMVLLTKKLKNQYTYEDMKFLSSVASISTIALKNSRLYEMVYQEAISDEMTGLLNRKYFYKQFEELFTQKGKECTLTLILVSLDDVRLYNQLYGTKEGDKAIMKAAQIMQKTMPDTAIISRLSGKEFAILLPECSLQTARDLAENVRYQLANANNDQDDFALRSVTGSFGIASIPLLASNPKQLEEYANQALYQAKRRGKNQVVIYNEETKSSMQTQKDSKDKENIYSEYAEMIYALTATIDTKDHYTFTHSKNVAYYACELAYAIGLKEDVVEIIREAALLHDIGKIGIREDILNKQGKLTSEEYEIMKGHVENSIGIIRYLPSLDYVIPVVISHHERWDGRGYPRGISKEDIPIGGRILCVADSFDAMTSKRSYKESFTLEYAIKELKNQAGKQFDPQLAEVFVRLLESGHIKLQVEQREKNHSTD</sequence>
<feature type="transmembrane region" description="Helical" evidence="1">
    <location>
        <begin position="167"/>
        <end position="186"/>
    </location>
</feature>
<dbReference type="Proteomes" id="UP000195305">
    <property type="component" value="Unassembled WGS sequence"/>
</dbReference>
<dbReference type="RefSeq" id="WP_087357986.1">
    <property type="nucleotide sequence ID" value="NZ_NFLJ01000016.1"/>
</dbReference>
<dbReference type="Gene3D" id="3.30.70.270">
    <property type="match status" value="1"/>
</dbReference>
<feature type="domain" description="HD-GYP" evidence="4">
    <location>
        <begin position="641"/>
        <end position="836"/>
    </location>
</feature>
<dbReference type="InterPro" id="IPR037522">
    <property type="entry name" value="HD_GYP_dom"/>
</dbReference>
<feature type="transmembrane region" description="Helical" evidence="1">
    <location>
        <begin position="256"/>
        <end position="279"/>
    </location>
</feature>
<dbReference type="SMART" id="SM00471">
    <property type="entry name" value="HDc"/>
    <property type="match status" value="1"/>
</dbReference>
<dbReference type="Pfam" id="PF00990">
    <property type="entry name" value="GGDEF"/>
    <property type="match status" value="1"/>
</dbReference>
<keyword evidence="1" id="KW-1133">Transmembrane helix</keyword>
<feature type="domain" description="GGDEF" evidence="2">
    <location>
        <begin position="489"/>
        <end position="623"/>
    </location>
</feature>
<evidence type="ECO:0008006" key="7">
    <source>
        <dbReference type="Google" id="ProtNLM"/>
    </source>
</evidence>
<feature type="transmembrane region" description="Helical" evidence="1">
    <location>
        <begin position="133"/>
        <end position="155"/>
    </location>
</feature>
<dbReference type="Pfam" id="PF13487">
    <property type="entry name" value="HD_5"/>
    <property type="match status" value="1"/>
</dbReference>
<reference evidence="5 6" key="1">
    <citation type="journal article" date="2018" name="BMC Genomics">
        <title>Whole genome sequencing and function prediction of 133 gut anaerobes isolated from chicken caecum in pure cultures.</title>
        <authorList>
            <person name="Medvecky M."/>
            <person name="Cejkova D."/>
            <person name="Polansky O."/>
            <person name="Karasova D."/>
            <person name="Kubasova T."/>
            <person name="Cizek A."/>
            <person name="Rychlik I."/>
        </authorList>
    </citation>
    <scope>NUCLEOTIDE SEQUENCE [LARGE SCALE GENOMIC DNA]</scope>
    <source>
        <strain evidence="5 6">An13</strain>
    </source>
</reference>
<evidence type="ECO:0000259" key="2">
    <source>
        <dbReference type="PROSITE" id="PS50887"/>
    </source>
</evidence>
<feature type="transmembrane region" description="Helical" evidence="1">
    <location>
        <begin position="6"/>
        <end position="23"/>
    </location>
</feature>
<dbReference type="InterPro" id="IPR003018">
    <property type="entry name" value="GAF"/>
</dbReference>
<evidence type="ECO:0000313" key="5">
    <source>
        <dbReference type="EMBL" id="OUQ34484.1"/>
    </source>
</evidence>
<dbReference type="InterPro" id="IPR029016">
    <property type="entry name" value="GAF-like_dom_sf"/>
</dbReference>
<dbReference type="AlphaFoldDB" id="A0A1Y4SX68"/>
<gene>
    <name evidence="5" type="ORF">B5E75_06665</name>
</gene>
<keyword evidence="1" id="KW-0472">Membrane</keyword>
<dbReference type="InterPro" id="IPR006675">
    <property type="entry name" value="HDIG_dom"/>
</dbReference>
<evidence type="ECO:0000256" key="1">
    <source>
        <dbReference type="SAM" id="Phobius"/>
    </source>
</evidence>
<evidence type="ECO:0000313" key="6">
    <source>
        <dbReference type="Proteomes" id="UP000195305"/>
    </source>
</evidence>
<evidence type="ECO:0000259" key="4">
    <source>
        <dbReference type="PROSITE" id="PS51832"/>
    </source>
</evidence>
<accession>A0A1Y4SX68</accession>
<dbReference type="SMART" id="SM00267">
    <property type="entry name" value="GGDEF"/>
    <property type="match status" value="1"/>
</dbReference>
<dbReference type="Pfam" id="PF13185">
    <property type="entry name" value="GAF_2"/>
    <property type="match status" value="1"/>
</dbReference>
<dbReference type="PANTHER" id="PTHR43155">
    <property type="entry name" value="CYCLIC DI-GMP PHOSPHODIESTERASE PA4108-RELATED"/>
    <property type="match status" value="1"/>
</dbReference>
<feature type="transmembrane region" description="Helical" evidence="1">
    <location>
        <begin position="94"/>
        <end position="113"/>
    </location>
</feature>
<dbReference type="NCBIfam" id="TIGR00277">
    <property type="entry name" value="HDIG"/>
    <property type="match status" value="1"/>
</dbReference>
<feature type="transmembrane region" description="Helical" evidence="1">
    <location>
        <begin position="227"/>
        <end position="244"/>
    </location>
</feature>
<dbReference type="Gene3D" id="1.10.3210.10">
    <property type="entry name" value="Hypothetical protein af1432"/>
    <property type="match status" value="1"/>
</dbReference>
<dbReference type="InterPro" id="IPR000160">
    <property type="entry name" value="GGDEF_dom"/>
</dbReference>
<dbReference type="InterPro" id="IPR043128">
    <property type="entry name" value="Rev_trsase/Diguanyl_cyclase"/>
</dbReference>
<name>A0A1Y4SX68_9FIRM</name>
<dbReference type="NCBIfam" id="TIGR00254">
    <property type="entry name" value="GGDEF"/>
    <property type="match status" value="1"/>
</dbReference>
<dbReference type="InterPro" id="IPR003607">
    <property type="entry name" value="HD/PDEase_dom"/>
</dbReference>
<dbReference type="Gene3D" id="3.30.450.40">
    <property type="match status" value="1"/>
</dbReference>
<feature type="transmembrane region" description="Helical" evidence="1">
    <location>
        <begin position="30"/>
        <end position="48"/>
    </location>
</feature>
<dbReference type="PROSITE" id="PS51832">
    <property type="entry name" value="HD_GYP"/>
    <property type="match status" value="1"/>
</dbReference>
<feature type="domain" description="HD" evidence="3">
    <location>
        <begin position="663"/>
        <end position="785"/>
    </location>
</feature>